<name>A0A835GMX2_SPOEX</name>
<sequence length="93" mass="10450">MKTSSLYFTMEDGFVKAESTNLPMVNTLMVAQYFASNPDLSICSAELRNVKTAMSGRESYGDDALGYVQLKRVQNTCELIRIRLTEPIILYSV</sequence>
<reference evidence="1" key="1">
    <citation type="submission" date="2020-08" db="EMBL/GenBank/DDBJ databases">
        <title>Spodoptera exigua strain:BAW_Kor-Di-RS1 Genome sequencing and assembly.</title>
        <authorList>
            <person name="Kim J."/>
            <person name="Nam H.Y."/>
            <person name="Kwon M."/>
            <person name="Choi J.H."/>
            <person name="Cho S.R."/>
            <person name="Kim G.-H."/>
        </authorList>
    </citation>
    <scope>NUCLEOTIDE SEQUENCE</scope>
    <source>
        <strain evidence="1">BAW_Kor-Di-RS1</strain>
        <tissue evidence="1">Whole-body</tissue>
    </source>
</reference>
<dbReference type="EMBL" id="JACKWZ010000019">
    <property type="protein sequence ID" value="KAF9422136.1"/>
    <property type="molecule type" value="Genomic_DNA"/>
</dbReference>
<evidence type="ECO:0000313" key="2">
    <source>
        <dbReference type="Proteomes" id="UP000648187"/>
    </source>
</evidence>
<organism evidence="1 2">
    <name type="scientific">Spodoptera exigua</name>
    <name type="common">Beet armyworm</name>
    <name type="synonym">Noctua fulgens</name>
    <dbReference type="NCBI Taxonomy" id="7107"/>
    <lineage>
        <taxon>Eukaryota</taxon>
        <taxon>Metazoa</taxon>
        <taxon>Ecdysozoa</taxon>
        <taxon>Arthropoda</taxon>
        <taxon>Hexapoda</taxon>
        <taxon>Insecta</taxon>
        <taxon>Pterygota</taxon>
        <taxon>Neoptera</taxon>
        <taxon>Endopterygota</taxon>
        <taxon>Lepidoptera</taxon>
        <taxon>Glossata</taxon>
        <taxon>Ditrysia</taxon>
        <taxon>Noctuoidea</taxon>
        <taxon>Noctuidae</taxon>
        <taxon>Amphipyrinae</taxon>
        <taxon>Spodoptera</taxon>
    </lineage>
</organism>
<dbReference type="AlphaFoldDB" id="A0A835GMX2"/>
<comment type="caution">
    <text evidence="1">The sequence shown here is derived from an EMBL/GenBank/DDBJ whole genome shotgun (WGS) entry which is preliminary data.</text>
</comment>
<accession>A0A835GMX2</accession>
<dbReference type="Proteomes" id="UP000648187">
    <property type="component" value="Unassembled WGS sequence"/>
</dbReference>
<evidence type="ECO:0000313" key="1">
    <source>
        <dbReference type="EMBL" id="KAF9422136.1"/>
    </source>
</evidence>
<gene>
    <name evidence="1" type="ORF">HW555_002157</name>
</gene>
<keyword evidence="2" id="KW-1185">Reference proteome</keyword>
<proteinExistence type="predicted"/>
<protein>
    <submittedName>
        <fullName evidence="1">Uncharacterized protein</fullName>
    </submittedName>
</protein>